<feature type="binding site" evidence="4">
    <location>
        <position position="156"/>
    </location>
    <ligand>
        <name>S-adenosyl-L-methionine</name>
        <dbReference type="ChEBI" id="CHEBI:59789"/>
    </ligand>
</feature>
<evidence type="ECO:0000313" key="7">
    <source>
        <dbReference type="EMBL" id="QSQ08432.1"/>
    </source>
</evidence>
<feature type="domain" description="Methyltransferase" evidence="5">
    <location>
        <begin position="126"/>
        <end position="204"/>
    </location>
</feature>
<dbReference type="CDD" id="cd02440">
    <property type="entry name" value="AdoMet_MTases"/>
    <property type="match status" value="1"/>
</dbReference>
<dbReference type="EC" id="2.1.1.297" evidence="4"/>
<evidence type="ECO:0000256" key="3">
    <source>
        <dbReference type="ARBA" id="ARBA00022691"/>
    </source>
</evidence>
<dbReference type="InterPro" id="IPR050320">
    <property type="entry name" value="N5-glutamine_MTase"/>
</dbReference>
<protein>
    <recommendedName>
        <fullName evidence="4">Release factor glutamine methyltransferase</fullName>
        <shortName evidence="4">RF MTase</shortName>
        <ecNumber evidence="4">2.1.1.297</ecNumber>
    </recommendedName>
    <alternativeName>
        <fullName evidence="4">N5-glutamine methyltransferase PrmC</fullName>
    </alternativeName>
    <alternativeName>
        <fullName evidence="4">Protein-(glutamine-N5) MTase PrmC</fullName>
    </alternativeName>
    <alternativeName>
        <fullName evidence="4">Protein-glutamine N-methyltransferase PrmC</fullName>
    </alternativeName>
</protein>
<proteinExistence type="inferred from homology"/>
<organism evidence="7 8">
    <name type="scientific">Koleobacter methoxysyntrophicus</name>
    <dbReference type="NCBI Taxonomy" id="2751313"/>
    <lineage>
        <taxon>Bacteria</taxon>
        <taxon>Bacillati</taxon>
        <taxon>Bacillota</taxon>
        <taxon>Clostridia</taxon>
        <taxon>Koleobacterales</taxon>
        <taxon>Koleobacteraceae</taxon>
        <taxon>Koleobacter</taxon>
    </lineage>
</organism>
<evidence type="ECO:0000256" key="4">
    <source>
        <dbReference type="HAMAP-Rule" id="MF_02126"/>
    </source>
</evidence>
<sequence>MELKETDCIGALKAGETFLKEKGIQNPRLEAEVLLASVLKWERVDLYVNKETVLSPKELSHYRSLIIKRSEGVPTSYLTGVREFLSMDFIVTPGVLIPRPETEVLVEEALKLLNQQFPPEKRERETINVIDLGTGSGIIGISIAKHLSGCHVYGVDISEKALEVARENAKRMGVLGSVTLLKGDLFSPLKTFSLEGNTHAVVSNPPYIPTGELESLQREIKDHEPVTALDGGSDGMVYFKKIISKAPGYLVSGGILALEIGYNQGKKVKALMEDSNSFKNISIIKDYSGYDRVITGIKHVYSPDLSVKD</sequence>
<dbReference type="HAMAP" id="MF_02126">
    <property type="entry name" value="RF_methyltr_PrmC"/>
    <property type="match status" value="1"/>
</dbReference>
<comment type="similarity">
    <text evidence="4">Belongs to the protein N5-glutamine methyltransferase family. PrmC subfamily.</text>
</comment>
<dbReference type="InterPro" id="IPR040758">
    <property type="entry name" value="PrmC_N"/>
</dbReference>
<dbReference type="Gene3D" id="1.10.8.10">
    <property type="entry name" value="DNA helicase RuvA subunit, C-terminal domain"/>
    <property type="match status" value="1"/>
</dbReference>
<dbReference type="AlphaFoldDB" id="A0A8A0RKM1"/>
<dbReference type="Gene3D" id="3.40.50.150">
    <property type="entry name" value="Vaccinia Virus protein VP39"/>
    <property type="match status" value="1"/>
</dbReference>
<gene>
    <name evidence="4 7" type="primary">prmC</name>
    <name evidence="7" type="ORF">H0A61_00754</name>
</gene>
<accession>A0A8A0RKM1</accession>
<feature type="binding site" evidence="4">
    <location>
        <begin position="133"/>
        <end position="137"/>
    </location>
    <ligand>
        <name>S-adenosyl-L-methionine</name>
        <dbReference type="ChEBI" id="CHEBI:59789"/>
    </ligand>
</feature>
<keyword evidence="8" id="KW-1185">Reference proteome</keyword>
<comment type="caution">
    <text evidence="4">Lacks conserved residue(s) required for the propagation of feature annotation.</text>
</comment>
<dbReference type="GO" id="GO:0003676">
    <property type="term" value="F:nucleic acid binding"/>
    <property type="evidence" value="ECO:0007669"/>
    <property type="project" value="InterPro"/>
</dbReference>
<dbReference type="InterPro" id="IPR002052">
    <property type="entry name" value="DNA_methylase_N6_adenine_CS"/>
</dbReference>
<evidence type="ECO:0000256" key="1">
    <source>
        <dbReference type="ARBA" id="ARBA00022603"/>
    </source>
</evidence>
<dbReference type="InterPro" id="IPR025714">
    <property type="entry name" value="Methyltranfer_dom"/>
</dbReference>
<dbReference type="PANTHER" id="PTHR18895">
    <property type="entry name" value="HEMK METHYLTRANSFERASE"/>
    <property type="match status" value="1"/>
</dbReference>
<comment type="function">
    <text evidence="4">Methylates the class 1 translation termination release factors RF1/PrfA and RF2/PrfB on the glutamine residue of the universally conserved GGQ motif.</text>
</comment>
<keyword evidence="3 4" id="KW-0949">S-adenosyl-L-methionine</keyword>
<evidence type="ECO:0000259" key="6">
    <source>
        <dbReference type="Pfam" id="PF17827"/>
    </source>
</evidence>
<dbReference type="RefSeq" id="WP_206708647.1">
    <property type="nucleotide sequence ID" value="NZ_CP059066.1"/>
</dbReference>
<dbReference type="InterPro" id="IPR029063">
    <property type="entry name" value="SAM-dependent_MTases_sf"/>
</dbReference>
<evidence type="ECO:0000256" key="2">
    <source>
        <dbReference type="ARBA" id="ARBA00022679"/>
    </source>
</evidence>
<evidence type="ECO:0000313" key="8">
    <source>
        <dbReference type="Proteomes" id="UP000662904"/>
    </source>
</evidence>
<dbReference type="Pfam" id="PF13847">
    <property type="entry name" value="Methyltransf_31"/>
    <property type="match status" value="1"/>
</dbReference>
<dbReference type="InterPro" id="IPR004556">
    <property type="entry name" value="HemK-like"/>
</dbReference>
<dbReference type="EMBL" id="CP059066">
    <property type="protein sequence ID" value="QSQ08432.1"/>
    <property type="molecule type" value="Genomic_DNA"/>
</dbReference>
<dbReference type="PROSITE" id="PS00092">
    <property type="entry name" value="N6_MTASE"/>
    <property type="match status" value="1"/>
</dbReference>
<dbReference type="GO" id="GO:0102559">
    <property type="term" value="F:peptide chain release factor N(5)-glutamine methyltransferase activity"/>
    <property type="evidence" value="ECO:0007669"/>
    <property type="project" value="UniProtKB-EC"/>
</dbReference>
<evidence type="ECO:0000259" key="5">
    <source>
        <dbReference type="Pfam" id="PF13847"/>
    </source>
</evidence>
<comment type="catalytic activity">
    <reaction evidence="4">
        <text>L-glutaminyl-[peptide chain release factor] + S-adenosyl-L-methionine = N(5)-methyl-L-glutaminyl-[peptide chain release factor] + S-adenosyl-L-homocysteine + H(+)</text>
        <dbReference type="Rhea" id="RHEA:42896"/>
        <dbReference type="Rhea" id="RHEA-COMP:10271"/>
        <dbReference type="Rhea" id="RHEA-COMP:10272"/>
        <dbReference type="ChEBI" id="CHEBI:15378"/>
        <dbReference type="ChEBI" id="CHEBI:30011"/>
        <dbReference type="ChEBI" id="CHEBI:57856"/>
        <dbReference type="ChEBI" id="CHEBI:59789"/>
        <dbReference type="ChEBI" id="CHEBI:61891"/>
        <dbReference type="EC" id="2.1.1.297"/>
    </reaction>
</comment>
<dbReference type="Proteomes" id="UP000662904">
    <property type="component" value="Chromosome"/>
</dbReference>
<dbReference type="GO" id="GO:0032259">
    <property type="term" value="P:methylation"/>
    <property type="evidence" value="ECO:0007669"/>
    <property type="project" value="UniProtKB-KW"/>
</dbReference>
<name>A0A8A0RKM1_9FIRM</name>
<dbReference type="PANTHER" id="PTHR18895:SF74">
    <property type="entry name" value="MTRF1L RELEASE FACTOR GLUTAMINE METHYLTRANSFERASE"/>
    <property type="match status" value="1"/>
</dbReference>
<feature type="binding site" evidence="4">
    <location>
        <begin position="204"/>
        <end position="207"/>
    </location>
    <ligand>
        <name>substrate</name>
    </ligand>
</feature>
<keyword evidence="1 4" id="KW-0489">Methyltransferase</keyword>
<dbReference type="SUPFAM" id="SSF53335">
    <property type="entry name" value="S-adenosyl-L-methionine-dependent methyltransferases"/>
    <property type="match status" value="1"/>
</dbReference>
<dbReference type="NCBIfam" id="TIGR00536">
    <property type="entry name" value="hemK_fam"/>
    <property type="match status" value="1"/>
</dbReference>
<feature type="binding site" evidence="4">
    <location>
        <position position="204"/>
    </location>
    <ligand>
        <name>S-adenosyl-L-methionine</name>
        <dbReference type="ChEBI" id="CHEBI:59789"/>
    </ligand>
</feature>
<feature type="domain" description="Release factor glutamine methyltransferase N-terminal" evidence="6">
    <location>
        <begin position="11"/>
        <end position="80"/>
    </location>
</feature>
<dbReference type="KEGG" id="kme:H0A61_00754"/>
<keyword evidence="2 4" id="KW-0808">Transferase</keyword>
<reference evidence="7" key="1">
    <citation type="submission" date="2020-07" db="EMBL/GenBank/DDBJ databases">
        <title>Koleobacter methoxysyntrophicus gen. nov., sp. nov., a novel anaerobic bacterium isolated from deep subsurface oil field and proposal of Koleobacterales ord. nov. in the phylum Firmicutes.</title>
        <authorList>
            <person name="Sakamoto S."/>
            <person name="Tamaki H."/>
        </authorList>
    </citation>
    <scope>NUCLEOTIDE SEQUENCE</scope>
    <source>
        <strain evidence="7">NRmbB1</strain>
    </source>
</reference>
<dbReference type="Pfam" id="PF17827">
    <property type="entry name" value="PrmC_N"/>
    <property type="match status" value="1"/>
</dbReference>
<dbReference type="InterPro" id="IPR019874">
    <property type="entry name" value="RF_methyltr_PrmC"/>
</dbReference>
<dbReference type="NCBIfam" id="TIGR03534">
    <property type="entry name" value="RF_mod_PrmC"/>
    <property type="match status" value="1"/>
</dbReference>